<proteinExistence type="predicted"/>
<accession>A0A151R2Q7</accession>
<dbReference type="Gramene" id="C.cajan_43678.t">
    <property type="protein sequence ID" value="C.cajan_43678.t.cds1"/>
    <property type="gene ID" value="C.cajan_43678"/>
</dbReference>
<protein>
    <submittedName>
        <fullName evidence="2">Retrovirus-related Pol polyprotein from transposon 17.6</fullName>
    </submittedName>
</protein>
<evidence type="ECO:0000259" key="1">
    <source>
        <dbReference type="PROSITE" id="PS50878"/>
    </source>
</evidence>
<dbReference type="CDD" id="cd01647">
    <property type="entry name" value="RT_LTR"/>
    <property type="match status" value="1"/>
</dbReference>
<dbReference type="Gene3D" id="3.10.10.10">
    <property type="entry name" value="HIV Type 1 Reverse Transcriptase, subunit A, domain 1"/>
    <property type="match status" value="1"/>
</dbReference>
<dbReference type="Pfam" id="PF00078">
    <property type="entry name" value="RVT_1"/>
    <property type="match status" value="1"/>
</dbReference>
<dbReference type="Proteomes" id="UP000075243">
    <property type="component" value="Unassembled WGS sequence"/>
</dbReference>
<dbReference type="Gene3D" id="3.30.70.270">
    <property type="match status" value="2"/>
</dbReference>
<organism evidence="2 3">
    <name type="scientific">Cajanus cajan</name>
    <name type="common">Pigeon pea</name>
    <name type="synonym">Cajanus indicus</name>
    <dbReference type="NCBI Taxonomy" id="3821"/>
    <lineage>
        <taxon>Eukaryota</taxon>
        <taxon>Viridiplantae</taxon>
        <taxon>Streptophyta</taxon>
        <taxon>Embryophyta</taxon>
        <taxon>Tracheophyta</taxon>
        <taxon>Spermatophyta</taxon>
        <taxon>Magnoliopsida</taxon>
        <taxon>eudicotyledons</taxon>
        <taxon>Gunneridae</taxon>
        <taxon>Pentapetalae</taxon>
        <taxon>rosids</taxon>
        <taxon>fabids</taxon>
        <taxon>Fabales</taxon>
        <taxon>Fabaceae</taxon>
        <taxon>Papilionoideae</taxon>
        <taxon>50 kb inversion clade</taxon>
        <taxon>NPAAA clade</taxon>
        <taxon>indigoferoid/millettioid clade</taxon>
        <taxon>Phaseoleae</taxon>
        <taxon>Cajanus</taxon>
    </lineage>
</organism>
<name>A0A151R2Q7_CAJCA</name>
<evidence type="ECO:0000313" key="2">
    <source>
        <dbReference type="EMBL" id="KYP36830.1"/>
    </source>
</evidence>
<dbReference type="AlphaFoldDB" id="A0A151R2Q7"/>
<keyword evidence="3" id="KW-1185">Reference proteome</keyword>
<gene>
    <name evidence="2" type="ORF">KK1_042018</name>
</gene>
<evidence type="ECO:0000313" key="3">
    <source>
        <dbReference type="Proteomes" id="UP000075243"/>
    </source>
</evidence>
<sequence>MSPVELVELKKQIEDLLEKGFVRPSVSPWGAHVLLVKKKDGSMRMCIDYRQLNKVTIKNKYPLPRIDDLMDQLVGACVFSKIDLRLGYHQIRVKGEDVPKTTFRTRYGHYEYLVIPFGVMNAPAIFMDYMNQIFHPYLDKFVVVFIDDILVYSKIKEEHEEHLKVVLQTLRERQFYAKLSKCGFWLEEVSFLGHLISSGGITVDPSKVEVGLKWEAPKSVSEIRSFFGLTGYYRRFIEGFSKLALPLTSLTRKEVVFVWDSKCENSFQALKEKLTSAPVLVLSDLSNTFVVYCDAFKMGLG</sequence>
<feature type="domain" description="Reverse transcriptase" evidence="1">
    <location>
        <begin position="17"/>
        <end position="196"/>
    </location>
</feature>
<dbReference type="PANTHER" id="PTHR24559">
    <property type="entry name" value="TRANSPOSON TY3-I GAG-POL POLYPROTEIN"/>
    <property type="match status" value="1"/>
</dbReference>
<dbReference type="SUPFAM" id="SSF56672">
    <property type="entry name" value="DNA/RNA polymerases"/>
    <property type="match status" value="1"/>
</dbReference>
<dbReference type="Pfam" id="PF17919">
    <property type="entry name" value="RT_RNaseH_2"/>
    <property type="match status" value="1"/>
</dbReference>
<dbReference type="OMA" id="QTEESWP"/>
<dbReference type="PANTHER" id="PTHR24559:SF444">
    <property type="entry name" value="REVERSE TRANSCRIPTASE DOMAIN-CONTAINING PROTEIN"/>
    <property type="match status" value="1"/>
</dbReference>
<dbReference type="InterPro" id="IPR043128">
    <property type="entry name" value="Rev_trsase/Diguanyl_cyclase"/>
</dbReference>
<reference evidence="2" key="1">
    <citation type="journal article" date="2012" name="Nat. Biotechnol.">
        <title>Draft genome sequence of pigeonpea (Cajanus cajan), an orphan legume crop of resource-poor farmers.</title>
        <authorList>
            <person name="Varshney R.K."/>
            <person name="Chen W."/>
            <person name="Li Y."/>
            <person name="Bharti A.K."/>
            <person name="Saxena R.K."/>
            <person name="Schlueter J.A."/>
            <person name="Donoghue M.T."/>
            <person name="Azam S."/>
            <person name="Fan G."/>
            <person name="Whaley A.M."/>
            <person name="Farmer A.D."/>
            <person name="Sheridan J."/>
            <person name="Iwata A."/>
            <person name="Tuteja R."/>
            <person name="Penmetsa R.V."/>
            <person name="Wu W."/>
            <person name="Upadhyaya H.D."/>
            <person name="Yang S.P."/>
            <person name="Shah T."/>
            <person name="Saxena K.B."/>
            <person name="Michael T."/>
            <person name="McCombie W.R."/>
            <person name="Yang B."/>
            <person name="Zhang G."/>
            <person name="Yang H."/>
            <person name="Wang J."/>
            <person name="Spillane C."/>
            <person name="Cook D.R."/>
            <person name="May G.D."/>
            <person name="Xu X."/>
            <person name="Jackson S.A."/>
        </authorList>
    </citation>
    <scope>NUCLEOTIDE SEQUENCE [LARGE SCALE GENOMIC DNA]</scope>
</reference>
<dbReference type="InterPro" id="IPR000477">
    <property type="entry name" value="RT_dom"/>
</dbReference>
<dbReference type="PROSITE" id="PS50878">
    <property type="entry name" value="RT_POL"/>
    <property type="match status" value="1"/>
</dbReference>
<dbReference type="InterPro" id="IPR041577">
    <property type="entry name" value="RT_RNaseH_2"/>
</dbReference>
<dbReference type="InterPro" id="IPR053134">
    <property type="entry name" value="RNA-dir_DNA_polymerase"/>
</dbReference>
<dbReference type="InterPro" id="IPR043502">
    <property type="entry name" value="DNA/RNA_pol_sf"/>
</dbReference>
<dbReference type="FunFam" id="3.30.70.270:FF:000020">
    <property type="entry name" value="Transposon Tf2-6 polyprotein-like Protein"/>
    <property type="match status" value="1"/>
</dbReference>
<dbReference type="EMBL" id="KQ484168">
    <property type="protein sequence ID" value="KYP36830.1"/>
    <property type="molecule type" value="Genomic_DNA"/>
</dbReference>